<protein>
    <submittedName>
        <fullName evidence="1">Uncharacterized protein</fullName>
    </submittedName>
</protein>
<gene>
    <name evidence="1" type="ORF">AMECASPLE_002745</name>
</gene>
<name>A0ABV0XYS3_9TELE</name>
<organism evidence="1 2">
    <name type="scientific">Ameca splendens</name>
    <dbReference type="NCBI Taxonomy" id="208324"/>
    <lineage>
        <taxon>Eukaryota</taxon>
        <taxon>Metazoa</taxon>
        <taxon>Chordata</taxon>
        <taxon>Craniata</taxon>
        <taxon>Vertebrata</taxon>
        <taxon>Euteleostomi</taxon>
        <taxon>Actinopterygii</taxon>
        <taxon>Neopterygii</taxon>
        <taxon>Teleostei</taxon>
        <taxon>Neoteleostei</taxon>
        <taxon>Acanthomorphata</taxon>
        <taxon>Ovalentaria</taxon>
        <taxon>Atherinomorphae</taxon>
        <taxon>Cyprinodontiformes</taxon>
        <taxon>Goodeidae</taxon>
        <taxon>Ameca</taxon>
    </lineage>
</organism>
<evidence type="ECO:0000313" key="1">
    <source>
        <dbReference type="EMBL" id="MEQ2286460.1"/>
    </source>
</evidence>
<dbReference type="EMBL" id="JAHRIP010018912">
    <property type="protein sequence ID" value="MEQ2286460.1"/>
    <property type="molecule type" value="Genomic_DNA"/>
</dbReference>
<keyword evidence="2" id="KW-1185">Reference proteome</keyword>
<evidence type="ECO:0000313" key="2">
    <source>
        <dbReference type="Proteomes" id="UP001469553"/>
    </source>
</evidence>
<dbReference type="Proteomes" id="UP001469553">
    <property type="component" value="Unassembled WGS sequence"/>
</dbReference>
<reference evidence="1 2" key="1">
    <citation type="submission" date="2021-06" db="EMBL/GenBank/DDBJ databases">
        <authorList>
            <person name="Palmer J.M."/>
        </authorList>
    </citation>
    <scope>NUCLEOTIDE SEQUENCE [LARGE SCALE GENOMIC DNA]</scope>
    <source>
        <strain evidence="1 2">AS_MEX2019</strain>
        <tissue evidence="1">Muscle</tissue>
    </source>
</reference>
<accession>A0ABV0XYS3</accession>
<proteinExistence type="predicted"/>
<comment type="caution">
    <text evidence="1">The sequence shown here is derived from an EMBL/GenBank/DDBJ whole genome shotgun (WGS) entry which is preliminary data.</text>
</comment>
<sequence length="67" mass="7646">MASPASMCDRDLIMWSTLKLLGLRLDLYNKHSRHQGQSSGISTSSLRRTRAMIDANRVIRPLFEEGR</sequence>